<dbReference type="eggNOG" id="ENOG50335IV">
    <property type="taxonomic scope" value="Bacteria"/>
</dbReference>
<keyword evidence="3" id="KW-1185">Reference proteome</keyword>
<dbReference type="EMBL" id="CP001349">
    <property type="protein sequence ID" value="ACL57538.1"/>
    <property type="molecule type" value="Genomic_DNA"/>
</dbReference>
<reference evidence="2 3" key="1">
    <citation type="submission" date="2009-01" db="EMBL/GenBank/DDBJ databases">
        <title>Complete sequence of chromosome of Methylobacterium nodulans ORS 2060.</title>
        <authorList>
            <consortium name="US DOE Joint Genome Institute"/>
            <person name="Lucas S."/>
            <person name="Copeland A."/>
            <person name="Lapidus A."/>
            <person name="Glavina del Rio T."/>
            <person name="Dalin E."/>
            <person name="Tice H."/>
            <person name="Bruce D."/>
            <person name="Goodwin L."/>
            <person name="Pitluck S."/>
            <person name="Sims D."/>
            <person name="Brettin T."/>
            <person name="Detter J.C."/>
            <person name="Han C."/>
            <person name="Larimer F."/>
            <person name="Land M."/>
            <person name="Hauser L."/>
            <person name="Kyrpides N."/>
            <person name="Ivanova N."/>
            <person name="Marx C.J."/>
            <person name="Richardson P."/>
        </authorList>
    </citation>
    <scope>NUCLEOTIDE SEQUENCE [LARGE SCALE GENOMIC DNA]</scope>
    <source>
        <strain evidence="3">LMG 21967 / CNCM I-2342 / ORS 2060</strain>
    </source>
</reference>
<protein>
    <submittedName>
        <fullName evidence="2">TadE family protein</fullName>
    </submittedName>
</protein>
<dbReference type="OrthoDB" id="8237599at2"/>
<dbReference type="Pfam" id="PF07811">
    <property type="entry name" value="TadE"/>
    <property type="match status" value="1"/>
</dbReference>
<feature type="domain" description="TadE-like" evidence="1">
    <location>
        <begin position="14"/>
        <end position="56"/>
    </location>
</feature>
<accession>B8IDZ2</accession>
<dbReference type="AlphaFoldDB" id="B8IDZ2"/>
<sequence>MWRLLHRWARDCGGGVLVETTLLIPLLTTFLLGAVDYGLLSYQWGAATKAVAAGARLAAVSNPVASGLNALSTSVINVGTVNPGDPMPAFTITCSGSTASCTCAGAACAGATISYNATAMNTLVYGRTAGATSCQASATRYYAGMCNFLSGLTPSNVQVVYTQTGLGYVDRPDGPQPTVSVSLLQAPDAAAFKFQFFFLGSLLGLTNKTLGPFTTTVTGEALSSSAQ</sequence>
<dbReference type="InterPro" id="IPR012495">
    <property type="entry name" value="TadE-like_dom"/>
</dbReference>
<evidence type="ECO:0000259" key="1">
    <source>
        <dbReference type="Pfam" id="PF07811"/>
    </source>
</evidence>
<name>B8IDZ2_METNO</name>
<organism evidence="2 3">
    <name type="scientific">Methylobacterium nodulans (strain LMG 21967 / CNCM I-2342 / ORS 2060)</name>
    <dbReference type="NCBI Taxonomy" id="460265"/>
    <lineage>
        <taxon>Bacteria</taxon>
        <taxon>Pseudomonadati</taxon>
        <taxon>Pseudomonadota</taxon>
        <taxon>Alphaproteobacteria</taxon>
        <taxon>Hyphomicrobiales</taxon>
        <taxon>Methylobacteriaceae</taxon>
        <taxon>Methylobacterium</taxon>
    </lineage>
</organism>
<dbReference type="STRING" id="460265.Mnod_2574"/>
<proteinExistence type="predicted"/>
<dbReference type="HOGENOM" id="CLU_1325609_0_0_5"/>
<evidence type="ECO:0000313" key="3">
    <source>
        <dbReference type="Proteomes" id="UP000008207"/>
    </source>
</evidence>
<dbReference type="KEGG" id="mno:Mnod_2574"/>
<evidence type="ECO:0000313" key="2">
    <source>
        <dbReference type="EMBL" id="ACL57538.1"/>
    </source>
</evidence>
<dbReference type="Proteomes" id="UP000008207">
    <property type="component" value="Chromosome"/>
</dbReference>
<gene>
    <name evidence="2" type="ordered locus">Mnod_2574</name>
</gene>